<proteinExistence type="inferred from homology"/>
<evidence type="ECO:0000256" key="11">
    <source>
        <dbReference type="ARBA" id="ARBA00023167"/>
    </source>
</evidence>
<name>F4NW50_BATDJ</name>
<dbReference type="GO" id="GO:0004412">
    <property type="term" value="F:homoserine dehydrogenase activity"/>
    <property type="evidence" value="ECO:0000318"/>
    <property type="project" value="GO_Central"/>
</dbReference>
<keyword evidence="22" id="KW-1185">Reference proteome</keyword>
<evidence type="ECO:0000256" key="8">
    <source>
        <dbReference type="ARBA" id="ARBA00022697"/>
    </source>
</evidence>
<evidence type="ECO:0000256" key="16">
    <source>
        <dbReference type="PIRSR" id="PIRSR036497-2"/>
    </source>
</evidence>
<dbReference type="EC" id="1.1.1.3" evidence="5 14"/>
<dbReference type="Pfam" id="PF00742">
    <property type="entry name" value="Homoserine_dh"/>
    <property type="match status" value="1"/>
</dbReference>
<dbReference type="Gene3D" id="3.40.50.720">
    <property type="entry name" value="NAD(P)-binding Rossmann-like Domain"/>
    <property type="match status" value="1"/>
</dbReference>
<evidence type="ECO:0000256" key="15">
    <source>
        <dbReference type="PIRSR" id="PIRSR036497-1"/>
    </source>
</evidence>
<dbReference type="InterPro" id="IPR019811">
    <property type="entry name" value="HDH_CS"/>
</dbReference>
<comment type="pathway">
    <text evidence="3 17">Amino-acid biosynthesis; L-methionine biosynthesis via de novo pathway; L-homoserine from L-aspartate: step 3/3.</text>
</comment>
<dbReference type="Proteomes" id="UP000007241">
    <property type="component" value="Unassembled WGS sequence"/>
</dbReference>
<dbReference type="GO" id="GO:0009090">
    <property type="term" value="P:homoserine biosynthetic process"/>
    <property type="evidence" value="ECO:0000318"/>
    <property type="project" value="GO_Central"/>
</dbReference>
<evidence type="ECO:0000313" key="22">
    <source>
        <dbReference type="Proteomes" id="UP000007241"/>
    </source>
</evidence>
<dbReference type="PANTHER" id="PTHR43070:SF5">
    <property type="entry name" value="HOMOSERINE DEHYDROGENASE"/>
    <property type="match status" value="1"/>
</dbReference>
<comment type="catalytic activity">
    <reaction evidence="12">
        <text>L-homoserine + NADP(+) = L-aspartate 4-semialdehyde + NADPH + H(+)</text>
        <dbReference type="Rhea" id="RHEA:15761"/>
        <dbReference type="ChEBI" id="CHEBI:15378"/>
        <dbReference type="ChEBI" id="CHEBI:57476"/>
        <dbReference type="ChEBI" id="CHEBI:57783"/>
        <dbReference type="ChEBI" id="CHEBI:58349"/>
        <dbReference type="ChEBI" id="CHEBI:537519"/>
        <dbReference type="EC" id="1.1.1.3"/>
    </reaction>
    <physiologicalReaction direction="right-to-left" evidence="12">
        <dbReference type="Rhea" id="RHEA:15763"/>
    </physiologicalReaction>
</comment>
<dbReference type="UniPathway" id="UPA00050">
    <property type="reaction ID" value="UER00063"/>
</dbReference>
<evidence type="ECO:0000256" key="18">
    <source>
        <dbReference type="RuleBase" id="RU004171"/>
    </source>
</evidence>
<dbReference type="Gene3D" id="3.30.360.10">
    <property type="entry name" value="Dihydrodipicolinate Reductase, domain 2"/>
    <property type="match status" value="1"/>
</dbReference>
<evidence type="ECO:0000259" key="19">
    <source>
        <dbReference type="Pfam" id="PF00742"/>
    </source>
</evidence>
<dbReference type="FunFam" id="3.30.360.10:FF:000006">
    <property type="entry name" value="Bifunctional aspartokinase/homoserine dehydrogenase"/>
    <property type="match status" value="1"/>
</dbReference>
<dbReference type="STRING" id="684364.F4NW50"/>
<evidence type="ECO:0000313" key="21">
    <source>
        <dbReference type="EMBL" id="EGF82769.1"/>
    </source>
</evidence>
<evidence type="ECO:0000256" key="3">
    <source>
        <dbReference type="ARBA" id="ARBA00005062"/>
    </source>
</evidence>
<dbReference type="InterPro" id="IPR022697">
    <property type="entry name" value="HDH_short"/>
</dbReference>
<feature type="domain" description="Aspartate/homoserine dehydrogenase NAD-binding" evidence="20">
    <location>
        <begin position="11"/>
        <end position="148"/>
    </location>
</feature>
<dbReference type="GeneID" id="18245052"/>
<dbReference type="HOGENOM" id="CLU_009116_0_1_1"/>
<dbReference type="PANTHER" id="PTHR43070">
    <property type="match status" value="1"/>
</dbReference>
<feature type="binding site" evidence="16">
    <location>
        <begin position="11"/>
        <end position="16"/>
    </location>
    <ligand>
        <name>NADP(+)</name>
        <dbReference type="ChEBI" id="CHEBI:58349"/>
    </ligand>
</feature>
<dbReference type="GO" id="GO:0009067">
    <property type="term" value="P:aspartate family amino acid biosynthetic process"/>
    <property type="evidence" value="ECO:0000318"/>
    <property type="project" value="GO_Central"/>
</dbReference>
<keyword evidence="9 14" id="KW-0521">NADP</keyword>
<comment type="pathway">
    <text evidence="2 17">Amino-acid biosynthesis; L-threonine biosynthesis; L-threonine from L-aspartate: step 3/5.</text>
</comment>
<comment type="similarity">
    <text evidence="4 14 18">Belongs to the homoserine dehydrogenase family.</text>
</comment>
<keyword evidence="8 14" id="KW-0791">Threonine biosynthesis</keyword>
<dbReference type="SUPFAM" id="SSF55347">
    <property type="entry name" value="Glyceraldehyde-3-phosphate dehydrogenase-like, C-terminal domain"/>
    <property type="match status" value="1"/>
</dbReference>
<keyword evidence="7 14" id="KW-0028">Amino-acid biosynthesis</keyword>
<dbReference type="AlphaFoldDB" id="F4NW50"/>
<keyword evidence="11 14" id="KW-0486">Methionine biosynthesis</keyword>
<comment type="function">
    <text evidence="13">Catalyzes the conversion of L-aspartate-beta-semialdehyde (L-Asa) to L-homoserine (L-Hse), the third step in the biosynthesis of amino acids that derive from aspartate (the aspartate family of amino acids), including methioinine and threonine, the latter of which is a precursor to isoleucine; production of homoserine leads to a branch-point in the pathway as it can either be O-phosphorylated for processing to threonine, or O-acylated for processing to methionine.</text>
</comment>
<dbReference type="GO" id="GO:0009088">
    <property type="term" value="P:threonine biosynthetic process"/>
    <property type="evidence" value="ECO:0007669"/>
    <property type="project" value="UniProtKB-UniPathway"/>
</dbReference>
<dbReference type="InParanoid" id="F4NW50"/>
<evidence type="ECO:0000256" key="13">
    <source>
        <dbReference type="ARBA" id="ARBA00059589"/>
    </source>
</evidence>
<dbReference type="InterPro" id="IPR011147">
    <property type="entry name" value="Bifunc_Aspkin/hSer_DH"/>
</dbReference>
<organism evidence="21 22">
    <name type="scientific">Batrachochytrium dendrobatidis (strain JAM81 / FGSC 10211)</name>
    <name type="common">Frog chytrid fungus</name>
    <dbReference type="NCBI Taxonomy" id="684364"/>
    <lineage>
        <taxon>Eukaryota</taxon>
        <taxon>Fungi</taxon>
        <taxon>Fungi incertae sedis</taxon>
        <taxon>Chytridiomycota</taxon>
        <taxon>Chytridiomycota incertae sedis</taxon>
        <taxon>Chytridiomycetes</taxon>
        <taxon>Rhizophydiales</taxon>
        <taxon>Rhizophydiales incertae sedis</taxon>
        <taxon>Batrachochytrium</taxon>
    </lineage>
</organism>
<dbReference type="SUPFAM" id="SSF51735">
    <property type="entry name" value="NAD(P)-binding Rossmann-fold domains"/>
    <property type="match status" value="1"/>
</dbReference>
<evidence type="ECO:0000256" key="9">
    <source>
        <dbReference type="ARBA" id="ARBA00022857"/>
    </source>
</evidence>
<feature type="binding site" evidence="16">
    <location>
        <position position="121"/>
    </location>
    <ligand>
        <name>NADPH</name>
        <dbReference type="ChEBI" id="CHEBI:57783"/>
    </ligand>
</feature>
<dbReference type="FunCoup" id="F4NW50">
    <property type="interactions" value="108"/>
</dbReference>
<accession>F4NW50</accession>
<comment type="cofactor">
    <cofactor evidence="1">
        <name>a metal cation</name>
        <dbReference type="ChEBI" id="CHEBI:25213"/>
    </cofactor>
</comment>
<sequence length="367" mass="39530">MTHTLHIAMIGPGLVGSEFLSQVAAYQHRALSLPPLSKPLYNLVVVGIASSTRHLISSNIDLLTWKKALAESPSSSLSAFLDHASKHTSCVLVDATSNNDIAESYPDLIAKYGLHIVTPNKKAFSGDLTLYQRITSLAAKHNKHVRHEATVGAGLPILCTLNDLVQTGDDIVKIEGIFSGTLSYIFNSFSTPTTAHGKLPLFSDVVQQAKQLGYTEPDPRDDLNGMDVARKVVILARIAGLDLSVDTLPIENIVPQPLQTVATSDEFMSLLSEHDKHFDMLNQQAAEQGSVLRYVGQVDIKNKCGSVKLAMFPFSHPFAGMKGSENVIAFTTKRFPVPLIIQGAGAGAAVTAFGMMSDLLKIAETVQ</sequence>
<feature type="binding site" evidence="16">
    <location>
        <position position="96"/>
    </location>
    <ligand>
        <name>NADPH</name>
        <dbReference type="ChEBI" id="CHEBI:57783"/>
    </ligand>
</feature>
<dbReference type="EMBL" id="GL882880">
    <property type="protein sequence ID" value="EGF82769.1"/>
    <property type="molecule type" value="Genomic_DNA"/>
</dbReference>
<dbReference type="InterPro" id="IPR036291">
    <property type="entry name" value="NAD(P)-bd_dom_sf"/>
</dbReference>
<dbReference type="GO" id="GO:0009086">
    <property type="term" value="P:methionine biosynthetic process"/>
    <property type="evidence" value="ECO:0007669"/>
    <property type="project" value="UniProtKB-KW"/>
</dbReference>
<evidence type="ECO:0000256" key="12">
    <source>
        <dbReference type="ARBA" id="ARBA00048841"/>
    </source>
</evidence>
<gene>
    <name evidence="21" type="ORF">BATDEDRAFT_9483</name>
</gene>
<protein>
    <recommendedName>
        <fullName evidence="6 14">Homoserine dehydrogenase</fullName>
        <shortName evidence="14">HDH</shortName>
        <ecNumber evidence="5 14">1.1.1.3</ecNumber>
    </recommendedName>
</protein>
<evidence type="ECO:0000256" key="17">
    <source>
        <dbReference type="RuleBase" id="RU000579"/>
    </source>
</evidence>
<dbReference type="RefSeq" id="XP_006676516.1">
    <property type="nucleotide sequence ID" value="XM_006676453.1"/>
</dbReference>
<dbReference type="GO" id="GO:0050661">
    <property type="term" value="F:NADP binding"/>
    <property type="evidence" value="ECO:0007669"/>
    <property type="project" value="InterPro"/>
</dbReference>
<evidence type="ECO:0000256" key="10">
    <source>
        <dbReference type="ARBA" id="ARBA00023002"/>
    </source>
</evidence>
<dbReference type="OrthoDB" id="67851at2759"/>
<dbReference type="UniPathway" id="UPA00051">
    <property type="reaction ID" value="UER00465"/>
</dbReference>
<evidence type="ECO:0000256" key="2">
    <source>
        <dbReference type="ARBA" id="ARBA00005056"/>
    </source>
</evidence>
<dbReference type="PROSITE" id="PS01042">
    <property type="entry name" value="HOMOSER_DHGENASE"/>
    <property type="match status" value="1"/>
</dbReference>
<evidence type="ECO:0000256" key="4">
    <source>
        <dbReference type="ARBA" id="ARBA00006753"/>
    </source>
</evidence>
<evidence type="ECO:0000256" key="1">
    <source>
        <dbReference type="ARBA" id="ARBA00001920"/>
    </source>
</evidence>
<evidence type="ECO:0000256" key="14">
    <source>
        <dbReference type="PIRNR" id="PIRNR036497"/>
    </source>
</evidence>
<evidence type="ECO:0000256" key="7">
    <source>
        <dbReference type="ARBA" id="ARBA00022605"/>
    </source>
</evidence>
<keyword evidence="10 14" id="KW-0560">Oxidoreductase</keyword>
<feature type="binding site" evidence="16">
    <location>
        <position position="216"/>
    </location>
    <ligand>
        <name>L-homoserine</name>
        <dbReference type="ChEBI" id="CHEBI:57476"/>
    </ligand>
</feature>
<evidence type="ECO:0000259" key="20">
    <source>
        <dbReference type="Pfam" id="PF03447"/>
    </source>
</evidence>
<evidence type="ECO:0000256" key="6">
    <source>
        <dbReference type="ARBA" id="ARBA00013376"/>
    </source>
</evidence>
<dbReference type="OMA" id="IYTRCYS"/>
<evidence type="ECO:0000256" key="5">
    <source>
        <dbReference type="ARBA" id="ARBA00013213"/>
    </source>
</evidence>
<dbReference type="InterPro" id="IPR005106">
    <property type="entry name" value="Asp/hSer_DH_NAD-bd"/>
</dbReference>
<feature type="domain" description="Homoserine dehydrogenase catalytic" evidence="19">
    <location>
        <begin position="156"/>
        <end position="360"/>
    </location>
</feature>
<dbReference type="Pfam" id="PF03447">
    <property type="entry name" value="NAD_binding_3"/>
    <property type="match status" value="1"/>
</dbReference>
<dbReference type="InterPro" id="IPR001342">
    <property type="entry name" value="HDH_cat"/>
</dbReference>
<dbReference type="PIRSF" id="PIRSF036497">
    <property type="entry name" value="HDH_short"/>
    <property type="match status" value="1"/>
</dbReference>
<feature type="active site" description="Proton donor" evidence="15">
    <location>
        <position position="231"/>
    </location>
</feature>
<reference evidence="21 22" key="1">
    <citation type="submission" date="2009-12" db="EMBL/GenBank/DDBJ databases">
        <title>The draft genome of Batrachochytrium dendrobatidis.</title>
        <authorList>
            <consortium name="US DOE Joint Genome Institute (JGI-PGF)"/>
            <person name="Kuo A."/>
            <person name="Salamov A."/>
            <person name="Schmutz J."/>
            <person name="Lucas S."/>
            <person name="Pitluck S."/>
            <person name="Rosenblum E."/>
            <person name="Stajich J."/>
            <person name="Eisen M."/>
            <person name="Grigoriev I.V."/>
        </authorList>
    </citation>
    <scope>NUCLEOTIDE SEQUENCE [LARGE SCALE GENOMIC DNA]</scope>
    <source>
        <strain evidence="22">JAM81 / FGSC 10211</strain>
    </source>
</reference>